<dbReference type="GO" id="GO:0000981">
    <property type="term" value="F:DNA-binding transcription factor activity, RNA polymerase II-specific"/>
    <property type="evidence" value="ECO:0007669"/>
    <property type="project" value="TreeGrafter"/>
</dbReference>
<keyword evidence="5" id="KW-0832">Ubl conjugation</keyword>
<proteinExistence type="inferred from homology"/>
<evidence type="ECO:0000256" key="9">
    <source>
        <dbReference type="ARBA" id="ARBA00023163"/>
    </source>
</evidence>
<comment type="similarity">
    <text evidence="11">Belongs to the IRF family.</text>
</comment>
<dbReference type="InterPro" id="IPR001346">
    <property type="entry name" value="Interferon_reg_fact_DNA-bd_dom"/>
</dbReference>
<reference evidence="14" key="2">
    <citation type="submission" date="2014-03" db="EMBL/GenBank/DDBJ databases">
        <authorList>
            <person name="Genoscope - CEA"/>
        </authorList>
    </citation>
    <scope>NUCLEOTIDE SEQUENCE</scope>
</reference>
<dbReference type="GO" id="GO:0005737">
    <property type="term" value="C:cytoplasm"/>
    <property type="evidence" value="ECO:0007669"/>
    <property type="project" value="UniProtKB-SubCell"/>
</dbReference>
<keyword evidence="10 11" id="KW-0539">Nucleus</keyword>
<dbReference type="InterPro" id="IPR019817">
    <property type="entry name" value="Interferon_reg_fac_CS"/>
</dbReference>
<dbReference type="EMBL" id="FR904928">
    <property type="protein sequence ID" value="CDQ73793.1"/>
    <property type="molecule type" value="Genomic_DNA"/>
</dbReference>
<dbReference type="GO" id="GO:0000978">
    <property type="term" value="F:RNA polymerase II cis-regulatory region sequence-specific DNA binding"/>
    <property type="evidence" value="ECO:0007669"/>
    <property type="project" value="TreeGrafter"/>
</dbReference>
<evidence type="ECO:0000313" key="15">
    <source>
        <dbReference type="Proteomes" id="UP000193380"/>
    </source>
</evidence>
<evidence type="ECO:0000256" key="1">
    <source>
        <dbReference type="ARBA" id="ARBA00004123"/>
    </source>
</evidence>
<dbReference type="InterPro" id="IPR036390">
    <property type="entry name" value="WH_DNA-bd_sf"/>
</dbReference>
<feature type="modified residue" description="N6-acetyllysine" evidence="12">
    <location>
        <position position="75"/>
    </location>
</feature>
<dbReference type="PROSITE" id="PS51507">
    <property type="entry name" value="IRF_2"/>
    <property type="match status" value="1"/>
</dbReference>
<dbReference type="CDD" id="cd00103">
    <property type="entry name" value="IRF"/>
    <property type="match status" value="1"/>
</dbReference>
<dbReference type="PRINTS" id="PR00267">
    <property type="entry name" value="INTFRNREGFCT"/>
</dbReference>
<dbReference type="GO" id="GO:0002376">
    <property type="term" value="P:immune system process"/>
    <property type="evidence" value="ECO:0007669"/>
    <property type="project" value="TreeGrafter"/>
</dbReference>
<feature type="modified residue" description="N6-acetyllysine" evidence="12">
    <location>
        <position position="78"/>
    </location>
</feature>
<evidence type="ECO:0000256" key="2">
    <source>
        <dbReference type="ARBA" id="ARBA00004496"/>
    </source>
</evidence>
<evidence type="ECO:0000256" key="6">
    <source>
        <dbReference type="ARBA" id="ARBA00023015"/>
    </source>
</evidence>
<reference evidence="14" key="1">
    <citation type="journal article" date="2014" name="Nat. Commun.">
        <title>The rainbow trout genome provides novel insights into evolution after whole-genome duplication in vertebrates.</title>
        <authorList>
            <person name="Berthelot C."/>
            <person name="Brunet F."/>
            <person name="Chalopin D."/>
            <person name="Juanchich A."/>
            <person name="Bernard M."/>
            <person name="Noel B."/>
            <person name="Bento P."/>
            <person name="Da Silva C."/>
            <person name="Labadie K."/>
            <person name="Alberti A."/>
            <person name="Aury J.M."/>
            <person name="Louis A."/>
            <person name="Dehais P."/>
            <person name="Bardou P."/>
            <person name="Montfort J."/>
            <person name="Klopp C."/>
            <person name="Cabau C."/>
            <person name="Gaspin C."/>
            <person name="Thorgaard G.H."/>
            <person name="Boussaha M."/>
            <person name="Quillet E."/>
            <person name="Guyomard R."/>
            <person name="Galiana D."/>
            <person name="Bobe J."/>
            <person name="Volff J.N."/>
            <person name="Genet C."/>
            <person name="Wincker P."/>
            <person name="Jaillon O."/>
            <person name="Roest Crollius H."/>
            <person name="Guiguen Y."/>
        </authorList>
    </citation>
    <scope>NUCLEOTIDE SEQUENCE [LARGE SCALE GENOMIC DNA]</scope>
</reference>
<keyword evidence="6 11" id="KW-0805">Transcription regulation</keyword>
<dbReference type="InterPro" id="IPR036388">
    <property type="entry name" value="WH-like_DNA-bd_sf"/>
</dbReference>
<dbReference type="PANTHER" id="PTHR11949:SF3">
    <property type="entry name" value="INTERFERON REGULATORY FACTOR 1"/>
    <property type="match status" value="1"/>
</dbReference>
<evidence type="ECO:0000256" key="10">
    <source>
        <dbReference type="ARBA" id="ARBA00023242"/>
    </source>
</evidence>
<evidence type="ECO:0000256" key="8">
    <source>
        <dbReference type="ARBA" id="ARBA00023159"/>
    </source>
</evidence>
<name>A0A060X2J9_ONCMY</name>
<dbReference type="PaxDb" id="8022-A0A060X2J9"/>
<dbReference type="SUPFAM" id="SSF46785">
    <property type="entry name" value="Winged helix' DNA-binding domain"/>
    <property type="match status" value="1"/>
</dbReference>
<sequence length="335" mass="37909">MPVSRMRMRPWLEDKIESNSISGLVWVDKDKKIFSIPWKHAARHGWDLNKDACLFKQWAMHTGKFIQGETTPDPKTWKANFRCAMNSLPDIKEVKDKSINRGSGAVRVYKMLSVSTKPNNKRSKAKDAKKNDKGLKIKTEEMDNSATHCLEDRNTNTHLQEDRKIQENKVDSSDNVGETITAASYLDGSVNDPDVPDFITSVEIGPDSINYYSSFQVSPDHSTDYEDLNEETLIEIAQHWEQLEQLELPGSVNSKGFLSNEVATVETYNTAESNHSPESQWSDNSGSEIELRLYTELSPGLPMAEDLVSYTDHWALNNTLNNSTTSYLQQISCPL</sequence>
<evidence type="ECO:0000256" key="3">
    <source>
        <dbReference type="ARBA" id="ARBA00022490"/>
    </source>
</evidence>
<evidence type="ECO:0000256" key="13">
    <source>
        <dbReference type="PIRSR" id="PIRSR038196-2"/>
    </source>
</evidence>
<dbReference type="STRING" id="8022.A0A060X2J9"/>
<dbReference type="Gene3D" id="1.10.10.10">
    <property type="entry name" value="Winged helix-like DNA-binding domain superfamily/Winged helix DNA-binding domain"/>
    <property type="match status" value="1"/>
</dbReference>
<dbReference type="GO" id="GO:0005634">
    <property type="term" value="C:nucleus"/>
    <property type="evidence" value="ECO:0007669"/>
    <property type="project" value="UniProtKB-SubCell"/>
</dbReference>
<evidence type="ECO:0000256" key="7">
    <source>
        <dbReference type="ARBA" id="ARBA00023125"/>
    </source>
</evidence>
<dbReference type="PANTHER" id="PTHR11949">
    <property type="entry name" value="INTERFERON REGULATORY FACTOR"/>
    <property type="match status" value="1"/>
</dbReference>
<dbReference type="PIRSF" id="PIRSF038196">
    <property type="entry name" value="IFN_RF1/2"/>
    <property type="match status" value="1"/>
</dbReference>
<keyword evidence="8 11" id="KW-0010">Activator</keyword>
<dbReference type="AlphaFoldDB" id="A0A060X2J9"/>
<evidence type="ECO:0000256" key="12">
    <source>
        <dbReference type="PIRSR" id="PIRSR038196-1"/>
    </source>
</evidence>
<dbReference type="InterPro" id="IPR017431">
    <property type="entry name" value="IRF1/IRF2"/>
</dbReference>
<dbReference type="PROSITE" id="PS00601">
    <property type="entry name" value="IRF_1"/>
    <property type="match status" value="1"/>
</dbReference>
<keyword evidence="7 11" id="KW-0238">DNA-binding</keyword>
<dbReference type="FunFam" id="1.10.10.10:FF:000065">
    <property type="entry name" value="Interferon regulatory factor"/>
    <property type="match status" value="1"/>
</dbReference>
<dbReference type="Proteomes" id="UP000193380">
    <property type="component" value="Unassembled WGS sequence"/>
</dbReference>
<dbReference type="SMART" id="SM00348">
    <property type="entry name" value="IRF"/>
    <property type="match status" value="1"/>
</dbReference>
<protein>
    <recommendedName>
        <fullName evidence="11">Interferon regulatory factor</fullName>
    </recommendedName>
</protein>
<evidence type="ECO:0000256" key="4">
    <source>
        <dbReference type="ARBA" id="ARBA00022499"/>
    </source>
</evidence>
<evidence type="ECO:0000256" key="11">
    <source>
        <dbReference type="PIRNR" id="PIRNR038196"/>
    </source>
</evidence>
<keyword evidence="3" id="KW-0963">Cytoplasm</keyword>
<accession>A0A060X2J9</accession>
<evidence type="ECO:0000313" key="14">
    <source>
        <dbReference type="EMBL" id="CDQ73793.1"/>
    </source>
</evidence>
<dbReference type="Pfam" id="PF00605">
    <property type="entry name" value="IRF"/>
    <property type="match status" value="1"/>
</dbReference>
<feature type="cross-link" description="Glycyl lysine isopeptide (Lys-Gly) (interchain with G-Cter in SUMO2)" evidence="13">
    <location>
        <position position="255"/>
    </location>
</feature>
<evidence type="ECO:0000256" key="5">
    <source>
        <dbReference type="ARBA" id="ARBA00022843"/>
    </source>
</evidence>
<gene>
    <name evidence="14" type="ORF">GSONMT00045786001</name>
</gene>
<keyword evidence="4" id="KW-1017">Isopeptide bond</keyword>
<comment type="subcellular location">
    <subcellularLocation>
        <location evidence="2">Cytoplasm</location>
    </subcellularLocation>
    <subcellularLocation>
        <location evidence="1 11">Nucleus</location>
    </subcellularLocation>
</comment>
<organism evidence="14 15">
    <name type="scientific">Oncorhynchus mykiss</name>
    <name type="common">Rainbow trout</name>
    <name type="synonym">Salmo gairdneri</name>
    <dbReference type="NCBI Taxonomy" id="8022"/>
    <lineage>
        <taxon>Eukaryota</taxon>
        <taxon>Metazoa</taxon>
        <taxon>Chordata</taxon>
        <taxon>Craniata</taxon>
        <taxon>Vertebrata</taxon>
        <taxon>Euteleostomi</taxon>
        <taxon>Actinopterygii</taxon>
        <taxon>Neopterygii</taxon>
        <taxon>Teleostei</taxon>
        <taxon>Protacanthopterygii</taxon>
        <taxon>Salmoniformes</taxon>
        <taxon>Salmonidae</taxon>
        <taxon>Salmoninae</taxon>
        <taxon>Oncorhynchus</taxon>
    </lineage>
</organism>
<keyword evidence="9 11" id="KW-0804">Transcription</keyword>